<dbReference type="Gramene" id="mRNA:HanXRQr2_Chr08g0318551">
    <property type="protein sequence ID" value="mRNA:HanXRQr2_Chr08g0318551"/>
    <property type="gene ID" value="HanXRQr2_Chr08g0318551"/>
</dbReference>
<proteinExistence type="predicted"/>
<organism evidence="1 2">
    <name type="scientific">Helianthus annuus</name>
    <name type="common">Common sunflower</name>
    <dbReference type="NCBI Taxonomy" id="4232"/>
    <lineage>
        <taxon>Eukaryota</taxon>
        <taxon>Viridiplantae</taxon>
        <taxon>Streptophyta</taxon>
        <taxon>Embryophyta</taxon>
        <taxon>Tracheophyta</taxon>
        <taxon>Spermatophyta</taxon>
        <taxon>Magnoliopsida</taxon>
        <taxon>eudicotyledons</taxon>
        <taxon>Gunneridae</taxon>
        <taxon>Pentapetalae</taxon>
        <taxon>asterids</taxon>
        <taxon>campanulids</taxon>
        <taxon>Asterales</taxon>
        <taxon>Asteraceae</taxon>
        <taxon>Asteroideae</taxon>
        <taxon>Heliantheae alliance</taxon>
        <taxon>Heliantheae</taxon>
        <taxon>Helianthus</taxon>
    </lineage>
</organism>
<comment type="caution">
    <text evidence="1">The sequence shown here is derived from an EMBL/GenBank/DDBJ whole genome shotgun (WGS) entry which is preliminary data.</text>
</comment>
<dbReference type="AlphaFoldDB" id="A0A9K3IBX2"/>
<evidence type="ECO:0000313" key="2">
    <source>
        <dbReference type="Proteomes" id="UP000215914"/>
    </source>
</evidence>
<reference evidence="1" key="2">
    <citation type="submission" date="2020-06" db="EMBL/GenBank/DDBJ databases">
        <title>Helianthus annuus Genome sequencing and assembly Release 2.</title>
        <authorList>
            <person name="Gouzy J."/>
            <person name="Langlade N."/>
            <person name="Munos S."/>
        </authorList>
    </citation>
    <scope>NUCLEOTIDE SEQUENCE</scope>
    <source>
        <tissue evidence="1">Leaves</tissue>
    </source>
</reference>
<protein>
    <submittedName>
        <fullName evidence="1">Uncharacterized protein</fullName>
    </submittedName>
</protein>
<dbReference type="Proteomes" id="UP000215914">
    <property type="component" value="Unassembled WGS sequence"/>
</dbReference>
<keyword evidence="2" id="KW-1185">Reference proteome</keyword>
<evidence type="ECO:0000313" key="1">
    <source>
        <dbReference type="EMBL" id="KAF5793621.1"/>
    </source>
</evidence>
<gene>
    <name evidence="1" type="ORF">HanXRQr2_Chr08g0318551</name>
</gene>
<reference evidence="1" key="1">
    <citation type="journal article" date="2017" name="Nature">
        <title>The sunflower genome provides insights into oil metabolism, flowering and Asterid evolution.</title>
        <authorList>
            <person name="Badouin H."/>
            <person name="Gouzy J."/>
            <person name="Grassa C.J."/>
            <person name="Murat F."/>
            <person name="Staton S.E."/>
            <person name="Cottret L."/>
            <person name="Lelandais-Briere C."/>
            <person name="Owens G.L."/>
            <person name="Carrere S."/>
            <person name="Mayjonade B."/>
            <person name="Legrand L."/>
            <person name="Gill N."/>
            <person name="Kane N.C."/>
            <person name="Bowers J.E."/>
            <person name="Hubner S."/>
            <person name="Bellec A."/>
            <person name="Berard A."/>
            <person name="Berges H."/>
            <person name="Blanchet N."/>
            <person name="Boniface M.C."/>
            <person name="Brunel D."/>
            <person name="Catrice O."/>
            <person name="Chaidir N."/>
            <person name="Claudel C."/>
            <person name="Donnadieu C."/>
            <person name="Faraut T."/>
            <person name="Fievet G."/>
            <person name="Helmstetter N."/>
            <person name="King M."/>
            <person name="Knapp S.J."/>
            <person name="Lai Z."/>
            <person name="Le Paslier M.C."/>
            <person name="Lippi Y."/>
            <person name="Lorenzon L."/>
            <person name="Mandel J.R."/>
            <person name="Marage G."/>
            <person name="Marchand G."/>
            <person name="Marquand E."/>
            <person name="Bret-Mestries E."/>
            <person name="Morien E."/>
            <person name="Nambeesan S."/>
            <person name="Nguyen T."/>
            <person name="Pegot-Espagnet P."/>
            <person name="Pouilly N."/>
            <person name="Raftis F."/>
            <person name="Sallet E."/>
            <person name="Schiex T."/>
            <person name="Thomas J."/>
            <person name="Vandecasteele C."/>
            <person name="Vares D."/>
            <person name="Vear F."/>
            <person name="Vautrin S."/>
            <person name="Crespi M."/>
            <person name="Mangin B."/>
            <person name="Burke J.M."/>
            <person name="Salse J."/>
            <person name="Munos S."/>
            <person name="Vincourt P."/>
            <person name="Rieseberg L.H."/>
            <person name="Langlade N.B."/>
        </authorList>
    </citation>
    <scope>NUCLEOTIDE SEQUENCE</scope>
    <source>
        <tissue evidence="1">Leaves</tissue>
    </source>
</reference>
<dbReference type="EMBL" id="MNCJ02000323">
    <property type="protein sequence ID" value="KAF5793621.1"/>
    <property type="molecule type" value="Genomic_DNA"/>
</dbReference>
<name>A0A9K3IBX2_HELAN</name>
<sequence length="155" mass="17914">MLLEFNITSFIEPISRRYQLKACLMSTIHGSTIHRQHHYRASLKKKLKQISHKLHDTPPYSHIGNGFQRLPNLPKEIVNIMDYNDHKHISRFSQSEDGANANVDAEATDFIQSMHKKFPQIEDDTNPNLDAESTDFIDSMHKKFELTNTMSMMSG</sequence>
<accession>A0A9K3IBX2</accession>